<organism evidence="2 3">
    <name type="scientific">Phytobacter ursingii</name>
    <dbReference type="NCBI Taxonomy" id="1972431"/>
    <lineage>
        <taxon>Bacteria</taxon>
        <taxon>Pseudomonadati</taxon>
        <taxon>Pseudomonadota</taxon>
        <taxon>Gammaproteobacteria</taxon>
        <taxon>Enterobacterales</taxon>
        <taxon>Enterobacteriaceae</taxon>
        <taxon>Phytobacter</taxon>
    </lineage>
</organism>
<dbReference type="RefSeq" id="WP_229220472.1">
    <property type="nucleotide sequence ID" value="NZ_JAWJAC010000001.1"/>
</dbReference>
<evidence type="ECO:0000256" key="1">
    <source>
        <dbReference type="SAM" id="MobiDB-lite"/>
    </source>
</evidence>
<sequence length="57" mass="6723">MKAFFSRYFSRSSARDQRHDAEHNSRRMMESLLAVASLYGVDVANVDVEWFHDQTTR</sequence>
<feature type="region of interest" description="Disordered" evidence="1">
    <location>
        <begin position="1"/>
        <end position="23"/>
    </location>
</feature>
<proteinExistence type="predicted"/>
<gene>
    <name evidence="2" type="ORF">R0H02_02000</name>
</gene>
<feature type="compositionally biased region" description="Low complexity" evidence="1">
    <location>
        <begin position="1"/>
        <end position="12"/>
    </location>
</feature>
<dbReference type="EMBL" id="JAWJAC010000001">
    <property type="protein sequence ID" value="MDV2861237.1"/>
    <property type="molecule type" value="Genomic_DNA"/>
</dbReference>
<reference evidence="2 3" key="1">
    <citation type="submission" date="2023-10" db="EMBL/GenBank/DDBJ databases">
        <title>Phytobacter spp. The emergence of a new genus of hospital-origin enterobacteria encoding carbapenemases in Argentina.</title>
        <authorList>
            <person name="Vay C."/>
            <person name="Almuzara M."/>
            <person name="Traglia G.M."/>
            <person name="Campos J."/>
        </authorList>
    </citation>
    <scope>NUCLEOTIDE SEQUENCE [LARGE SCALE GENOMIC DNA]</scope>
    <source>
        <strain evidence="2 3">CVMA36</strain>
    </source>
</reference>
<accession>A0AB35RKP8</accession>
<keyword evidence="3" id="KW-1185">Reference proteome</keyword>
<dbReference type="AlphaFoldDB" id="A0AB35RKP8"/>
<comment type="caution">
    <text evidence="2">The sequence shown here is derived from an EMBL/GenBank/DDBJ whole genome shotgun (WGS) entry which is preliminary data.</text>
</comment>
<evidence type="ECO:0000313" key="2">
    <source>
        <dbReference type="EMBL" id="MDV2861237.1"/>
    </source>
</evidence>
<protein>
    <submittedName>
        <fullName evidence="2">Uncharacterized protein</fullName>
    </submittedName>
</protein>
<dbReference type="Proteomes" id="UP001286589">
    <property type="component" value="Unassembled WGS sequence"/>
</dbReference>
<feature type="compositionally biased region" description="Basic and acidic residues" evidence="1">
    <location>
        <begin position="13"/>
        <end position="23"/>
    </location>
</feature>
<name>A0AB35RKP8_9ENTR</name>
<evidence type="ECO:0000313" key="3">
    <source>
        <dbReference type="Proteomes" id="UP001286589"/>
    </source>
</evidence>